<organism evidence="1 2">
    <name type="scientific">Niveispirillum cyanobacteriorum</name>
    <dbReference type="NCBI Taxonomy" id="1612173"/>
    <lineage>
        <taxon>Bacteria</taxon>
        <taxon>Pseudomonadati</taxon>
        <taxon>Pseudomonadota</taxon>
        <taxon>Alphaproteobacteria</taxon>
        <taxon>Rhodospirillales</taxon>
        <taxon>Azospirillaceae</taxon>
        <taxon>Niveispirillum</taxon>
    </lineage>
</organism>
<dbReference type="Gene3D" id="3.40.50.1820">
    <property type="entry name" value="alpha/beta hydrolase"/>
    <property type="match status" value="1"/>
</dbReference>
<sequence>MRFVWFLTAALLFTVQGAAAQESLPAYQVERTSVHTVTSAQNGRTYDLYVKLPPGYADPKNVGRRYGVLYLTDGDYTFQVASGITRLAHSQKRLDEFILVGLPTAKGENGMESRRRDLTPWADPDLPSPSGGAQAYLDFLVKEAMPLVEKTYRIDPARRTLVGQSYGGLFGLWVLFTQPQHFSSYILTSPSIWYKDYALRTLEADYAKGHKDLRASVYMTTGSFEAAKPGDKRYNQRRDMVADQQDMAKHLRARKYPGLQVMSEVSQGTYHETTFPVGLIQGMQWLYPAP</sequence>
<proteinExistence type="predicted"/>
<name>A0A2K9NB80_9PROT</name>
<dbReference type="OrthoDB" id="5523653at2"/>
<dbReference type="Pfam" id="PF00756">
    <property type="entry name" value="Esterase"/>
    <property type="match status" value="1"/>
</dbReference>
<keyword evidence="2" id="KW-1185">Reference proteome</keyword>
<dbReference type="InterPro" id="IPR050583">
    <property type="entry name" value="Mycobacterial_A85_antigen"/>
</dbReference>
<dbReference type="InterPro" id="IPR000801">
    <property type="entry name" value="Esterase-like"/>
</dbReference>
<dbReference type="AlphaFoldDB" id="A0A2K9NB80"/>
<dbReference type="InterPro" id="IPR029058">
    <property type="entry name" value="AB_hydrolase_fold"/>
</dbReference>
<dbReference type="GO" id="GO:0016301">
    <property type="term" value="F:kinase activity"/>
    <property type="evidence" value="ECO:0007669"/>
    <property type="project" value="UniProtKB-KW"/>
</dbReference>
<dbReference type="PANTHER" id="PTHR48098:SF6">
    <property type="entry name" value="FERRI-BACILLIBACTIN ESTERASE BESA"/>
    <property type="match status" value="1"/>
</dbReference>
<accession>A0A2K9NB80</accession>
<dbReference type="SUPFAM" id="SSF53474">
    <property type="entry name" value="alpha/beta-Hydrolases"/>
    <property type="match status" value="1"/>
</dbReference>
<dbReference type="RefSeq" id="WP_102112063.1">
    <property type="nucleotide sequence ID" value="NZ_BMGN01000002.1"/>
</dbReference>
<dbReference type="EMBL" id="CP025611">
    <property type="protein sequence ID" value="AUN30374.1"/>
    <property type="molecule type" value="Genomic_DNA"/>
</dbReference>
<evidence type="ECO:0000313" key="2">
    <source>
        <dbReference type="Proteomes" id="UP000234752"/>
    </source>
</evidence>
<protein>
    <submittedName>
        <fullName evidence="1">Histidine kinase</fullName>
    </submittedName>
</protein>
<dbReference type="KEGG" id="ncb:C0V82_09125"/>
<dbReference type="PANTHER" id="PTHR48098">
    <property type="entry name" value="ENTEROCHELIN ESTERASE-RELATED"/>
    <property type="match status" value="1"/>
</dbReference>
<dbReference type="Proteomes" id="UP000234752">
    <property type="component" value="Chromosome eg_1"/>
</dbReference>
<reference evidence="1 2" key="1">
    <citation type="submission" date="2017-12" db="EMBL/GenBank/DDBJ databases">
        <title>Genomes of bacteria within cyanobacterial aggregates.</title>
        <authorList>
            <person name="Cai H."/>
        </authorList>
    </citation>
    <scope>NUCLEOTIDE SEQUENCE [LARGE SCALE GENOMIC DNA]</scope>
    <source>
        <strain evidence="1 2">TH16</strain>
    </source>
</reference>
<keyword evidence="1" id="KW-0808">Transferase</keyword>
<gene>
    <name evidence="1" type="ORF">C0V82_09125</name>
</gene>
<keyword evidence="1" id="KW-0418">Kinase</keyword>
<evidence type="ECO:0000313" key="1">
    <source>
        <dbReference type="EMBL" id="AUN30374.1"/>
    </source>
</evidence>